<dbReference type="EMBL" id="JBBYHV010000002">
    <property type="protein sequence ID" value="MEL1251236.1"/>
    <property type="molecule type" value="Genomic_DNA"/>
</dbReference>
<reference evidence="2 3" key="1">
    <citation type="submission" date="2024-04" db="EMBL/GenBank/DDBJ databases">
        <title>Aurantiacibacter sp. DGU6 16S ribosomal RNA gene Genome sequencing and assembly.</title>
        <authorList>
            <person name="Park S."/>
        </authorList>
    </citation>
    <scope>NUCLEOTIDE SEQUENCE [LARGE SCALE GENOMIC DNA]</scope>
    <source>
        <strain evidence="2 3">DGU6</strain>
    </source>
</reference>
<dbReference type="Proteomes" id="UP001497045">
    <property type="component" value="Unassembled WGS sequence"/>
</dbReference>
<protein>
    <recommendedName>
        <fullName evidence="4">Lipoprotein</fullName>
    </recommendedName>
</protein>
<dbReference type="RefSeq" id="WP_341673796.1">
    <property type="nucleotide sequence ID" value="NZ_JBBYHV010000002.1"/>
</dbReference>
<gene>
    <name evidence="2" type="ORF">AAEO60_11190</name>
</gene>
<name>A0ABU9IFP4_9SPHN</name>
<keyword evidence="3" id="KW-1185">Reference proteome</keyword>
<evidence type="ECO:0000313" key="2">
    <source>
        <dbReference type="EMBL" id="MEL1251236.1"/>
    </source>
</evidence>
<feature type="signal peptide" evidence="1">
    <location>
        <begin position="1"/>
        <end position="20"/>
    </location>
</feature>
<evidence type="ECO:0008006" key="4">
    <source>
        <dbReference type="Google" id="ProtNLM"/>
    </source>
</evidence>
<organism evidence="2 3">
    <name type="scientific">Aurantiacibacter gilvus</name>
    <dbReference type="NCBI Taxonomy" id="3139141"/>
    <lineage>
        <taxon>Bacteria</taxon>
        <taxon>Pseudomonadati</taxon>
        <taxon>Pseudomonadota</taxon>
        <taxon>Alphaproteobacteria</taxon>
        <taxon>Sphingomonadales</taxon>
        <taxon>Erythrobacteraceae</taxon>
        <taxon>Aurantiacibacter</taxon>
    </lineage>
</organism>
<proteinExistence type="predicted"/>
<comment type="caution">
    <text evidence="2">The sequence shown here is derived from an EMBL/GenBank/DDBJ whole genome shotgun (WGS) entry which is preliminary data.</text>
</comment>
<evidence type="ECO:0000256" key="1">
    <source>
        <dbReference type="SAM" id="SignalP"/>
    </source>
</evidence>
<dbReference type="PROSITE" id="PS51257">
    <property type="entry name" value="PROKAR_LIPOPROTEIN"/>
    <property type="match status" value="1"/>
</dbReference>
<accession>A0ABU9IFP4</accession>
<feature type="chain" id="PRO_5046434953" description="Lipoprotein" evidence="1">
    <location>
        <begin position="21"/>
        <end position="147"/>
    </location>
</feature>
<evidence type="ECO:0000313" key="3">
    <source>
        <dbReference type="Proteomes" id="UP001497045"/>
    </source>
</evidence>
<sequence>MNRAAILAAIPALLTLSACQQGEDAGNVPGDASDTHAFDGIGEHDVVRFTGTEPFWGGQVAGTSLTYSTPENIDGETITVTRFAGRGGLSFSGNLDGRPLDLAITPGDCSDGMSDRSYPFVATLQLGSEQRNGCAWREGIDDLGPQP</sequence>
<keyword evidence="1" id="KW-0732">Signal</keyword>